<feature type="compositionally biased region" description="Basic and acidic residues" evidence="1">
    <location>
        <begin position="253"/>
        <end position="269"/>
    </location>
</feature>
<proteinExistence type="predicted"/>
<reference evidence="2" key="1">
    <citation type="journal article" date="2021" name="IMA Fungus">
        <title>Genomic characterization of three marine fungi, including Emericellopsis atlantica sp. nov. with signatures of a generalist lifestyle and marine biomass degradation.</title>
        <authorList>
            <person name="Hagestad O.C."/>
            <person name="Hou L."/>
            <person name="Andersen J.H."/>
            <person name="Hansen E.H."/>
            <person name="Altermark B."/>
            <person name="Li C."/>
            <person name="Kuhnert E."/>
            <person name="Cox R.J."/>
            <person name="Crous P.W."/>
            <person name="Spatafora J.W."/>
            <person name="Lail K."/>
            <person name="Amirebrahimi M."/>
            <person name="Lipzen A."/>
            <person name="Pangilinan J."/>
            <person name="Andreopoulos W."/>
            <person name="Hayes R.D."/>
            <person name="Ng V."/>
            <person name="Grigoriev I.V."/>
            <person name="Jackson S.A."/>
            <person name="Sutton T.D.S."/>
            <person name="Dobson A.D.W."/>
            <person name="Rama T."/>
        </authorList>
    </citation>
    <scope>NUCLEOTIDE SEQUENCE</scope>
    <source>
        <strain evidence="2">TS7</strain>
    </source>
</reference>
<feature type="compositionally biased region" description="Basic and acidic residues" evidence="1">
    <location>
        <begin position="87"/>
        <end position="104"/>
    </location>
</feature>
<protein>
    <submittedName>
        <fullName evidence="2">Uncharacterized protein</fullName>
    </submittedName>
</protein>
<dbReference type="AlphaFoldDB" id="A0A9P8CU78"/>
<dbReference type="OrthoDB" id="5204927at2759"/>
<dbReference type="GeneID" id="70290357"/>
<accession>A0A9P8CU78</accession>
<name>A0A9P8CU78_9HYPO</name>
<evidence type="ECO:0000256" key="1">
    <source>
        <dbReference type="SAM" id="MobiDB-lite"/>
    </source>
</evidence>
<keyword evidence="3" id="KW-1185">Reference proteome</keyword>
<feature type="region of interest" description="Disordered" evidence="1">
    <location>
        <begin position="207"/>
        <end position="333"/>
    </location>
</feature>
<evidence type="ECO:0000313" key="2">
    <source>
        <dbReference type="EMBL" id="KAG9257401.1"/>
    </source>
</evidence>
<gene>
    <name evidence="2" type="ORF">F5Z01DRAFT_385235</name>
</gene>
<feature type="region of interest" description="Disordered" evidence="1">
    <location>
        <begin position="32"/>
        <end position="108"/>
    </location>
</feature>
<evidence type="ECO:0000313" key="3">
    <source>
        <dbReference type="Proteomes" id="UP000887229"/>
    </source>
</evidence>
<feature type="compositionally biased region" description="Polar residues" evidence="1">
    <location>
        <begin position="208"/>
        <end position="217"/>
    </location>
</feature>
<comment type="caution">
    <text evidence="2">The sequence shown here is derived from an EMBL/GenBank/DDBJ whole genome shotgun (WGS) entry which is preliminary data.</text>
</comment>
<dbReference type="EMBL" id="MU251245">
    <property type="protein sequence ID" value="KAG9257401.1"/>
    <property type="molecule type" value="Genomic_DNA"/>
</dbReference>
<organism evidence="2 3">
    <name type="scientific">Emericellopsis atlantica</name>
    <dbReference type="NCBI Taxonomy" id="2614577"/>
    <lineage>
        <taxon>Eukaryota</taxon>
        <taxon>Fungi</taxon>
        <taxon>Dikarya</taxon>
        <taxon>Ascomycota</taxon>
        <taxon>Pezizomycotina</taxon>
        <taxon>Sordariomycetes</taxon>
        <taxon>Hypocreomycetidae</taxon>
        <taxon>Hypocreales</taxon>
        <taxon>Bionectriaceae</taxon>
        <taxon>Emericellopsis</taxon>
    </lineage>
</organism>
<feature type="compositionally biased region" description="Basic residues" evidence="1">
    <location>
        <begin position="277"/>
        <end position="294"/>
    </location>
</feature>
<sequence length="333" mass="38025">MTFDPDELTRRLYEVKAQQELKAARKTKLGLNIGERGLEAKERISREFNSRQSTADHWRAAPKQPRNRESGEQDASEAWSRRWSAGQRERHPCPKNDGPNDPKSYHHTPQVAAAQFERTTAVEQVEGMNIHRLSHPAVRFHIGGPHGEAAQDQASDPRDIVQRLQRVRSQRDREYARNQFQTPQSLEEVDGFGGCRHQQRHTLDTYPEGQTTRSSIFPPSDTVRDMMGTSNHVEHRDDEELASNGRTSGAGPRDTRQDWTQSDEVREKQTMNAAPPKIRKAASKWRLRLSGHHKSREEDDDPPLPGIMSPEESEKAPKGLKSPISGFFLRLKR</sequence>
<dbReference type="RefSeq" id="XP_046121325.1">
    <property type="nucleotide sequence ID" value="XM_046259454.1"/>
</dbReference>
<feature type="compositionally biased region" description="Basic and acidic residues" evidence="1">
    <location>
        <begin position="36"/>
        <end position="59"/>
    </location>
</feature>
<dbReference type="Proteomes" id="UP000887229">
    <property type="component" value="Unassembled WGS sequence"/>
</dbReference>